<dbReference type="AlphaFoldDB" id="A0A7J6VIW7"/>
<dbReference type="InterPro" id="IPR029327">
    <property type="entry name" value="HAUS4"/>
</dbReference>
<dbReference type="PANTHER" id="PTHR16219">
    <property type="entry name" value="AUGMIN SUBUNIT 4 FAMILY MEMBER"/>
    <property type="match status" value="1"/>
</dbReference>
<dbReference type="GO" id="GO:0070652">
    <property type="term" value="C:HAUS complex"/>
    <property type="evidence" value="ECO:0007669"/>
    <property type="project" value="InterPro"/>
</dbReference>
<sequence>MSSKAQNQNLAADVTQLIEQLDRHCLAPDGSLVSKSAFLDLQLAREEMSRERLRYLEAMAIYSEAMTMVEEYQQAVSVASLGRIRDVQSLYPQLGLTSSPQVYESLEHRLTIAEAAQRLRLPLISKDGEVHEEDIEKLSIMSRSSFDSTSTSVTISSSSNSTNYANVLANSGSVISTSPLSVNATDFSEPEVGGVPNRFLGITPSYLWQAQLQQTQFGVNMTEYQLSLSREIESRLKVKCDKLTDAIAMDSIDSSPSTQLSCARLPERVKLIIEEIEREEAALREDLYSADRKFSEYYNVLEQILGVLMKLVKDLKLQHQHQYDELRKTWLCKRCETMNAKLRVLEHLLLRDTYTEDSIPALHKIRKYLVEATEEASMAYNKAVTRLREYQGVDPHFDTIAKQYQDIVQKVEGLHWTIHQVEMDLKRK</sequence>
<reference evidence="1 2" key="1">
    <citation type="submission" date="2020-06" db="EMBL/GenBank/DDBJ databases">
        <title>Transcriptomic and genomic resources for Thalictrum thalictroides and T. hernandezii: Facilitating candidate gene discovery in an emerging model plant lineage.</title>
        <authorList>
            <person name="Arias T."/>
            <person name="Riano-Pachon D.M."/>
            <person name="Di Stilio V.S."/>
        </authorList>
    </citation>
    <scope>NUCLEOTIDE SEQUENCE [LARGE SCALE GENOMIC DNA]</scope>
    <source>
        <strain evidence="2">cv. WT478/WT964</strain>
        <tissue evidence="1">Leaves</tissue>
    </source>
</reference>
<evidence type="ECO:0000313" key="1">
    <source>
        <dbReference type="EMBL" id="KAF5184252.1"/>
    </source>
</evidence>
<accession>A0A7J6VIW7</accession>
<proteinExistence type="predicted"/>
<name>A0A7J6VIW7_THATH</name>
<comment type="caution">
    <text evidence="1">The sequence shown here is derived from an EMBL/GenBank/DDBJ whole genome shotgun (WGS) entry which is preliminary data.</text>
</comment>
<dbReference type="GO" id="GO:0051011">
    <property type="term" value="F:microtubule minus-end binding"/>
    <property type="evidence" value="ECO:0007669"/>
    <property type="project" value="TreeGrafter"/>
</dbReference>
<dbReference type="EMBL" id="JABWDY010032353">
    <property type="protein sequence ID" value="KAF5184252.1"/>
    <property type="molecule type" value="Genomic_DNA"/>
</dbReference>
<dbReference type="OrthoDB" id="661220at2759"/>
<dbReference type="Pfam" id="PF14735">
    <property type="entry name" value="HAUS4"/>
    <property type="match status" value="1"/>
</dbReference>
<organism evidence="1 2">
    <name type="scientific">Thalictrum thalictroides</name>
    <name type="common">Rue-anemone</name>
    <name type="synonym">Anemone thalictroides</name>
    <dbReference type="NCBI Taxonomy" id="46969"/>
    <lineage>
        <taxon>Eukaryota</taxon>
        <taxon>Viridiplantae</taxon>
        <taxon>Streptophyta</taxon>
        <taxon>Embryophyta</taxon>
        <taxon>Tracheophyta</taxon>
        <taxon>Spermatophyta</taxon>
        <taxon>Magnoliopsida</taxon>
        <taxon>Ranunculales</taxon>
        <taxon>Ranunculaceae</taxon>
        <taxon>Thalictroideae</taxon>
        <taxon>Thalictrum</taxon>
    </lineage>
</organism>
<protein>
    <submittedName>
        <fullName evidence="1">Augmin subunit</fullName>
    </submittedName>
</protein>
<keyword evidence="2" id="KW-1185">Reference proteome</keyword>
<dbReference type="Proteomes" id="UP000554482">
    <property type="component" value="Unassembled WGS sequence"/>
</dbReference>
<dbReference type="PANTHER" id="PTHR16219:SF1">
    <property type="entry name" value="HAUS AUGMIN-LIKE COMPLEX SUBUNIT 4"/>
    <property type="match status" value="1"/>
</dbReference>
<dbReference type="GO" id="GO:0051225">
    <property type="term" value="P:spindle assembly"/>
    <property type="evidence" value="ECO:0007669"/>
    <property type="project" value="InterPro"/>
</dbReference>
<gene>
    <name evidence="1" type="ORF">FRX31_026160</name>
</gene>
<evidence type="ECO:0000313" key="2">
    <source>
        <dbReference type="Proteomes" id="UP000554482"/>
    </source>
</evidence>